<dbReference type="GO" id="GO:0008360">
    <property type="term" value="P:regulation of cell shape"/>
    <property type="evidence" value="ECO:0007669"/>
    <property type="project" value="UniProtKB-KW"/>
</dbReference>
<comment type="subunit">
    <text evidence="2">Forms a heterodimer with MurT.</text>
</comment>
<dbReference type="PANTHER" id="PTHR21343">
    <property type="entry name" value="DETHIOBIOTIN SYNTHETASE"/>
    <property type="match status" value="1"/>
</dbReference>
<keyword evidence="1 2" id="KW-0315">Glutamine amidotransferase</keyword>
<evidence type="ECO:0000256" key="2">
    <source>
        <dbReference type="HAMAP-Rule" id="MF_02213"/>
    </source>
</evidence>
<dbReference type="EMBL" id="DSMV01000215">
    <property type="protein sequence ID" value="HDW51790.1"/>
    <property type="molecule type" value="Genomic_DNA"/>
</dbReference>
<dbReference type="AlphaFoldDB" id="A0A7C1J8E1"/>
<keyword evidence="2" id="KW-0378">Hydrolase</keyword>
<keyword evidence="2" id="KW-0961">Cell wall biogenesis/degradation</keyword>
<dbReference type="GO" id="GO:0016740">
    <property type="term" value="F:transferase activity"/>
    <property type="evidence" value="ECO:0007669"/>
    <property type="project" value="UniProtKB-KW"/>
</dbReference>
<comment type="caution">
    <text evidence="4">The sequence shown here is derived from an EMBL/GenBank/DDBJ whole genome shotgun (WGS) entry which is preliminary data.</text>
</comment>
<evidence type="ECO:0000259" key="3">
    <source>
        <dbReference type="Pfam" id="PF07685"/>
    </source>
</evidence>
<comment type="pathway">
    <text evidence="2">Cell wall biogenesis; peptidoglycan biosynthesis.</text>
</comment>
<organism evidence="4">
    <name type="scientific">Ammonifex degensii</name>
    <dbReference type="NCBI Taxonomy" id="42838"/>
    <lineage>
        <taxon>Bacteria</taxon>
        <taxon>Bacillati</taxon>
        <taxon>Bacillota</taxon>
        <taxon>Clostridia</taxon>
        <taxon>Thermoanaerobacterales</taxon>
        <taxon>Thermoanaerobacteraceae</taxon>
        <taxon>Ammonifex</taxon>
    </lineage>
</organism>
<feature type="active site" evidence="2">
    <location>
        <position position="191"/>
    </location>
</feature>
<comment type="catalytic activity">
    <reaction evidence="2">
        <text>L-glutamine + H2O = L-glutamate + NH4(+)</text>
        <dbReference type="Rhea" id="RHEA:15889"/>
        <dbReference type="ChEBI" id="CHEBI:15377"/>
        <dbReference type="ChEBI" id="CHEBI:28938"/>
        <dbReference type="ChEBI" id="CHEBI:29985"/>
        <dbReference type="ChEBI" id="CHEBI:58359"/>
        <dbReference type="EC" id="3.5.1.2"/>
    </reaction>
</comment>
<dbReference type="UniPathway" id="UPA00219"/>
<keyword evidence="4" id="KW-0808">Transferase</keyword>
<name>A0A7C1J8E1_9THEO</name>
<dbReference type="InterPro" id="IPR033949">
    <property type="entry name" value="CobQ_GATase1"/>
</dbReference>
<evidence type="ECO:0000256" key="1">
    <source>
        <dbReference type="ARBA" id="ARBA00022962"/>
    </source>
</evidence>
<dbReference type="PROSITE" id="PS51274">
    <property type="entry name" value="GATASE_COBBQ"/>
    <property type="match status" value="1"/>
</dbReference>
<accession>A0A7C1J8E1</accession>
<feature type="domain" description="CobB/CobQ-like glutamine amidotransferase" evidence="3">
    <location>
        <begin position="3"/>
        <end position="198"/>
    </location>
</feature>
<dbReference type="GO" id="GO:0009236">
    <property type="term" value="P:cobalamin biosynthetic process"/>
    <property type="evidence" value="ECO:0007669"/>
    <property type="project" value="InterPro"/>
</dbReference>
<dbReference type="Pfam" id="PF07685">
    <property type="entry name" value="GATase_3"/>
    <property type="match status" value="1"/>
</dbReference>
<dbReference type="EC" id="6.3.5.13" evidence="2"/>
<dbReference type="InterPro" id="IPR029062">
    <property type="entry name" value="Class_I_gatase-like"/>
</dbReference>
<dbReference type="InterPro" id="IPR011698">
    <property type="entry name" value="GATase_3"/>
</dbReference>
<comment type="similarity">
    <text evidence="2">Belongs to the CobB/CobQ family. GatD subfamily.</text>
</comment>
<dbReference type="SUPFAM" id="SSF52317">
    <property type="entry name" value="Class I glutamine amidotransferase-like"/>
    <property type="match status" value="1"/>
</dbReference>
<dbReference type="CDD" id="cd01750">
    <property type="entry name" value="GATase1_CobQ"/>
    <property type="match status" value="1"/>
</dbReference>
<keyword evidence="2" id="KW-0436">Ligase</keyword>
<keyword evidence="2" id="KW-0133">Cell shape</keyword>
<proteinExistence type="inferred from homology"/>
<dbReference type="EC" id="3.5.1.2" evidence="2"/>
<dbReference type="PANTHER" id="PTHR21343:SF9">
    <property type="entry name" value="LIPID II ISOGLUTAMINYL SYNTHASE (GLUTAMINE-HYDROLYZING) SUBUNIT GATD"/>
    <property type="match status" value="1"/>
</dbReference>
<dbReference type="GO" id="GO:0071555">
    <property type="term" value="P:cell wall organization"/>
    <property type="evidence" value="ECO:0007669"/>
    <property type="project" value="UniProtKB-KW"/>
</dbReference>
<dbReference type="InterPro" id="IPR043702">
    <property type="entry name" value="Lipid_II_synth_GatD"/>
</dbReference>
<dbReference type="GO" id="GO:0140282">
    <property type="term" value="F:carbon-nitrogen ligase activity on lipid II"/>
    <property type="evidence" value="ECO:0007669"/>
    <property type="project" value="UniProtKB-UniRule"/>
</dbReference>
<gene>
    <name evidence="2" type="primary">gatD</name>
    <name evidence="4" type="ORF">ENQ35_03540</name>
</gene>
<comment type="function">
    <text evidence="2">The lipid II isoglutaminyl synthase complex catalyzes the formation of alpha-D-isoglutamine in the cell wall lipid II stem peptide. The GatD subunit catalyzes the hydrolysis of glutamine to glutamate and ammonia. The resulting ammonia molecule is channeled to the active site of MurT.</text>
</comment>
<feature type="active site" description="Nucleophile" evidence="2">
    <location>
        <position position="92"/>
    </location>
</feature>
<dbReference type="GO" id="GO:0009252">
    <property type="term" value="P:peptidoglycan biosynthetic process"/>
    <property type="evidence" value="ECO:0007669"/>
    <property type="project" value="UniProtKB-UniRule"/>
</dbReference>
<sequence>MLTVCHLYPDLLNLYGDRGNIIAFVRRASWRNIPVRLLRINLGEPVDFRAVDFLFLGGGSDREQSLIAADLLRRAEALRTAIEEGLVVLAICGGYQLLGQYYRTLQGEEIPGLGILDFYTQAGKKRLIGNIAVEIELEGKKIYACGFENHSGQTYLGALKPFGRVLRGYGNNGYDGSEGARYKNVFCSYLHGPLLPKNPALCDYLLRLALRRRGLDDWLSPLDDTLERRACEVMLRRLGVRARF</sequence>
<evidence type="ECO:0000313" key="4">
    <source>
        <dbReference type="EMBL" id="HDW51790.1"/>
    </source>
</evidence>
<dbReference type="GO" id="GO:0004359">
    <property type="term" value="F:glutaminase activity"/>
    <property type="evidence" value="ECO:0007669"/>
    <property type="project" value="UniProtKB-UniRule"/>
</dbReference>
<feature type="binding site" evidence="2">
    <location>
        <position position="126"/>
    </location>
    <ligand>
        <name>substrate</name>
    </ligand>
</feature>
<keyword evidence="2" id="KW-0573">Peptidoglycan synthesis</keyword>
<comment type="catalytic activity">
    <reaction evidence="2">
        <text>beta-D-GlcNAc-(1-&gt;4)-Mur2Ac(oyl-L-Ala-gamma-D-Glu-L-Lys-D-Ala-D-Ala)-di-trans,octa-cis-undecaprenyl diphosphate + L-glutamine + ATP + H2O = beta-D-GlcNAc-(1-&gt;4)-Mur2Ac(oyl-L-Ala-D-isoglutaminyl-L-Lys-D-Ala-D-Ala)-di-trans,octa-cis-undecaprenyl diphosphate + L-glutamate + ADP + phosphate + H(+)</text>
        <dbReference type="Rhea" id="RHEA:57928"/>
        <dbReference type="ChEBI" id="CHEBI:15377"/>
        <dbReference type="ChEBI" id="CHEBI:15378"/>
        <dbReference type="ChEBI" id="CHEBI:29985"/>
        <dbReference type="ChEBI" id="CHEBI:30616"/>
        <dbReference type="ChEBI" id="CHEBI:43474"/>
        <dbReference type="ChEBI" id="CHEBI:58359"/>
        <dbReference type="ChEBI" id="CHEBI:60033"/>
        <dbReference type="ChEBI" id="CHEBI:62233"/>
        <dbReference type="ChEBI" id="CHEBI:456216"/>
        <dbReference type="EC" id="6.3.5.13"/>
    </reaction>
</comment>
<dbReference type="HAMAP" id="MF_02213">
    <property type="entry name" value="Lipid_II_synth_GatD"/>
    <property type="match status" value="1"/>
</dbReference>
<reference evidence="4" key="1">
    <citation type="journal article" date="2020" name="mSystems">
        <title>Genome- and Community-Level Interaction Insights into Carbon Utilization and Element Cycling Functions of Hydrothermarchaeota in Hydrothermal Sediment.</title>
        <authorList>
            <person name="Zhou Z."/>
            <person name="Liu Y."/>
            <person name="Xu W."/>
            <person name="Pan J."/>
            <person name="Luo Z.H."/>
            <person name="Li M."/>
        </authorList>
    </citation>
    <scope>NUCLEOTIDE SEQUENCE [LARGE SCALE GENOMIC DNA]</scope>
    <source>
        <strain evidence="4">SpSt-301</strain>
    </source>
</reference>
<dbReference type="Gene3D" id="3.40.50.880">
    <property type="match status" value="1"/>
</dbReference>
<protein>
    <recommendedName>
        <fullName evidence="2">Lipid II isoglutaminyl synthase (glutamine-hydrolyzing) subunit GatD</fullName>
        <ecNumber evidence="2">6.3.5.13</ecNumber>
    </recommendedName>
    <alternativeName>
        <fullName evidence="2">Lipid II isoglutaminyl synthase glutaminase subunit</fullName>
        <ecNumber evidence="2">3.5.1.2</ecNumber>
    </alternativeName>
</protein>